<dbReference type="AlphaFoldDB" id="A0A0D1JL10"/>
<reference evidence="1 2" key="1">
    <citation type="submission" date="2014-12" db="EMBL/GenBank/DDBJ databases">
        <title>Comparative genome analysis of Bacillus coagulans HM-08, Clostridium butyricum HM-68, Bacillus subtilis HM-66 and Bacillus licheniformis BL-09.</title>
        <authorList>
            <person name="Zhang H."/>
        </authorList>
    </citation>
    <scope>NUCLEOTIDE SEQUENCE [LARGE SCALE GENOMIC DNA]</scope>
    <source>
        <strain evidence="1 2">HM-66</strain>
    </source>
</reference>
<proteinExistence type="predicted"/>
<evidence type="ECO:0000313" key="2">
    <source>
        <dbReference type="Proteomes" id="UP000032247"/>
    </source>
</evidence>
<dbReference type="EMBL" id="JXBC01000001">
    <property type="protein sequence ID" value="KIU13219.1"/>
    <property type="molecule type" value="Genomic_DNA"/>
</dbReference>
<protein>
    <recommendedName>
        <fullName evidence="3">Head-tail joining protein</fullName>
    </recommendedName>
</protein>
<evidence type="ECO:0000313" key="1">
    <source>
        <dbReference type="EMBL" id="KIU13219.1"/>
    </source>
</evidence>
<name>A0A0D1JL10_BACIU</name>
<accession>A0A0D1JL10</accession>
<dbReference type="Proteomes" id="UP000032247">
    <property type="component" value="Unassembled WGS sequence"/>
</dbReference>
<organism evidence="1 2">
    <name type="scientific">Bacillus subtilis</name>
    <dbReference type="NCBI Taxonomy" id="1423"/>
    <lineage>
        <taxon>Bacteria</taxon>
        <taxon>Bacillati</taxon>
        <taxon>Bacillota</taxon>
        <taxon>Bacilli</taxon>
        <taxon>Bacillales</taxon>
        <taxon>Bacillaceae</taxon>
        <taxon>Bacillus</taxon>
    </lineage>
</organism>
<comment type="caution">
    <text evidence="1">The sequence shown here is derived from an EMBL/GenBank/DDBJ whole genome shotgun (WGS) entry which is preliminary data.</text>
</comment>
<gene>
    <name evidence="1" type="ORF">SC09_Contig17orf00407</name>
</gene>
<evidence type="ECO:0008006" key="3">
    <source>
        <dbReference type="Google" id="ProtNLM"/>
    </source>
</evidence>
<sequence length="129" mass="14392">MGNHFIFSDLINRYSVDFTLLIPSEEGSYDDLGEWVPPKPTKSDERGAIVPLQSQLIYQSGGHLTSMDRQLFIKNEIPLKAQVIFDGATFDVEAMTPYGTYADFNSYILKAVINSDGLQQHNTNSLGTD</sequence>